<dbReference type="Gene3D" id="1.10.10.60">
    <property type="entry name" value="Homeodomain-like"/>
    <property type="match status" value="2"/>
</dbReference>
<dbReference type="OrthoDB" id="182534at2"/>
<dbReference type="SUPFAM" id="SSF46689">
    <property type="entry name" value="Homeodomain-like"/>
    <property type="match status" value="2"/>
</dbReference>
<evidence type="ECO:0000256" key="2">
    <source>
        <dbReference type="ARBA" id="ARBA00023125"/>
    </source>
</evidence>
<proteinExistence type="predicted"/>
<dbReference type="InterPro" id="IPR018060">
    <property type="entry name" value="HTH_AraC"/>
</dbReference>
<dbReference type="AlphaFoldDB" id="A0A1T4JS46"/>
<evidence type="ECO:0000256" key="3">
    <source>
        <dbReference type="ARBA" id="ARBA00023163"/>
    </source>
</evidence>
<name>A0A1T4JS46_9LACT</name>
<evidence type="ECO:0000256" key="1">
    <source>
        <dbReference type="ARBA" id="ARBA00023015"/>
    </source>
</evidence>
<dbReference type="GO" id="GO:0003700">
    <property type="term" value="F:DNA-binding transcription factor activity"/>
    <property type="evidence" value="ECO:0007669"/>
    <property type="project" value="InterPro"/>
</dbReference>
<evidence type="ECO:0000313" key="6">
    <source>
        <dbReference type="Proteomes" id="UP000189941"/>
    </source>
</evidence>
<dbReference type="Pfam" id="PF12833">
    <property type="entry name" value="HTH_18"/>
    <property type="match status" value="1"/>
</dbReference>
<evidence type="ECO:0000313" key="5">
    <source>
        <dbReference type="EMBL" id="SJZ32934.1"/>
    </source>
</evidence>
<feature type="domain" description="HTH araC/xylS-type" evidence="4">
    <location>
        <begin position="142"/>
        <end position="240"/>
    </location>
</feature>
<dbReference type="PANTHER" id="PTHR43280">
    <property type="entry name" value="ARAC-FAMILY TRANSCRIPTIONAL REGULATOR"/>
    <property type="match status" value="1"/>
</dbReference>
<evidence type="ECO:0000259" key="4">
    <source>
        <dbReference type="PROSITE" id="PS01124"/>
    </source>
</evidence>
<organism evidence="5 6">
    <name type="scientific">Globicatella sulfidifaciens DSM 15739</name>
    <dbReference type="NCBI Taxonomy" id="1121925"/>
    <lineage>
        <taxon>Bacteria</taxon>
        <taxon>Bacillati</taxon>
        <taxon>Bacillota</taxon>
        <taxon>Bacilli</taxon>
        <taxon>Lactobacillales</taxon>
        <taxon>Aerococcaceae</taxon>
        <taxon>Globicatella</taxon>
    </lineage>
</organism>
<gene>
    <name evidence="5" type="ORF">SAMN02746011_00339</name>
</gene>
<dbReference type="PRINTS" id="PR00032">
    <property type="entry name" value="HTHARAC"/>
</dbReference>
<keyword evidence="1" id="KW-0805">Transcription regulation</keyword>
<keyword evidence="6" id="KW-1185">Reference proteome</keyword>
<dbReference type="STRING" id="1121925.SAMN02746011_00339"/>
<dbReference type="PROSITE" id="PS01124">
    <property type="entry name" value="HTH_ARAC_FAMILY_2"/>
    <property type="match status" value="1"/>
</dbReference>
<reference evidence="6" key="1">
    <citation type="submission" date="2017-02" db="EMBL/GenBank/DDBJ databases">
        <authorList>
            <person name="Varghese N."/>
            <person name="Submissions S."/>
        </authorList>
    </citation>
    <scope>NUCLEOTIDE SEQUENCE [LARGE SCALE GENOMIC DNA]</scope>
    <source>
        <strain evidence="6">DSM 15739</strain>
    </source>
</reference>
<dbReference type="RefSeq" id="WP_078755193.1">
    <property type="nucleotide sequence ID" value="NZ_FUWO01000002.1"/>
</dbReference>
<protein>
    <submittedName>
        <fullName evidence="5">AraC-type DNA-binding protein</fullName>
    </submittedName>
</protein>
<dbReference type="SMART" id="SM00342">
    <property type="entry name" value="HTH_ARAC"/>
    <property type="match status" value="1"/>
</dbReference>
<keyword evidence="3" id="KW-0804">Transcription</keyword>
<sequence>MNPLNDKWIMNSDLEQIGIKHRKLSEEYLFYKAVADGNLGVIDKNLRANKFIEAEGVGKLSKNPLVNIKYHFVITAAMVTRYCSNYGMEPERAFRLSDYYIQKLDNLQTIEEVHELHDEMVWDFTNKMRMLKISDKISKHVVECKNYIYMHIQDRILVEDIALELDVTSSYLSRLFKAEMGMPISKYINQQKIKLAMNLLRYSDESVLEIANKFSFSSQSHFIKHFKEIVGITPKKFRDKYYMTLER</sequence>
<keyword evidence="2 5" id="KW-0238">DNA-binding</keyword>
<dbReference type="InterPro" id="IPR009057">
    <property type="entry name" value="Homeodomain-like_sf"/>
</dbReference>
<dbReference type="EMBL" id="FUWO01000002">
    <property type="protein sequence ID" value="SJZ32934.1"/>
    <property type="molecule type" value="Genomic_DNA"/>
</dbReference>
<dbReference type="Proteomes" id="UP000189941">
    <property type="component" value="Unassembled WGS sequence"/>
</dbReference>
<dbReference type="GO" id="GO:0043565">
    <property type="term" value="F:sequence-specific DNA binding"/>
    <property type="evidence" value="ECO:0007669"/>
    <property type="project" value="InterPro"/>
</dbReference>
<dbReference type="InterPro" id="IPR020449">
    <property type="entry name" value="Tscrpt_reg_AraC-type_HTH"/>
</dbReference>
<dbReference type="PANTHER" id="PTHR43280:SF34">
    <property type="entry name" value="ARAC-FAMILY TRANSCRIPTIONAL REGULATOR"/>
    <property type="match status" value="1"/>
</dbReference>
<accession>A0A1T4JS46</accession>